<dbReference type="Proteomes" id="UP000095283">
    <property type="component" value="Unplaced"/>
</dbReference>
<evidence type="ECO:0000313" key="1">
    <source>
        <dbReference type="Proteomes" id="UP000095283"/>
    </source>
</evidence>
<name>A0A1I7XLA3_HETBA</name>
<accession>A0A1I7XLA3</accession>
<organism evidence="1 2">
    <name type="scientific">Heterorhabditis bacteriophora</name>
    <name type="common">Entomopathogenic nematode worm</name>
    <dbReference type="NCBI Taxonomy" id="37862"/>
    <lineage>
        <taxon>Eukaryota</taxon>
        <taxon>Metazoa</taxon>
        <taxon>Ecdysozoa</taxon>
        <taxon>Nematoda</taxon>
        <taxon>Chromadorea</taxon>
        <taxon>Rhabditida</taxon>
        <taxon>Rhabditina</taxon>
        <taxon>Rhabditomorpha</taxon>
        <taxon>Strongyloidea</taxon>
        <taxon>Heterorhabditidae</taxon>
        <taxon>Heterorhabditis</taxon>
    </lineage>
</organism>
<dbReference type="WBParaSite" id="Hba_18561">
    <property type="protein sequence ID" value="Hba_18561"/>
    <property type="gene ID" value="Hba_18561"/>
</dbReference>
<evidence type="ECO:0000313" key="2">
    <source>
        <dbReference type="WBParaSite" id="Hba_18561"/>
    </source>
</evidence>
<keyword evidence="1" id="KW-1185">Reference proteome</keyword>
<protein>
    <submittedName>
        <fullName evidence="2">Neur_chan_LBD domain-containing protein</fullName>
    </submittedName>
</protein>
<proteinExistence type="predicted"/>
<dbReference type="AlphaFoldDB" id="A0A1I7XLA3"/>
<sequence length="62" mass="7293">MLSRSIIPNQLIDTPVGQRHRHCEYENRIIFQWDVKTLAIMTKIADGYELISTNVWSKEDMS</sequence>
<reference evidence="2" key="1">
    <citation type="submission" date="2016-11" db="UniProtKB">
        <authorList>
            <consortium name="WormBaseParasite"/>
        </authorList>
    </citation>
    <scope>IDENTIFICATION</scope>
</reference>